<dbReference type="InterPro" id="IPR015057">
    <property type="entry name" value="Rv2632c-like"/>
</dbReference>
<reference evidence="1 2" key="1">
    <citation type="submission" date="2020-04" db="EMBL/GenBank/DDBJ databases">
        <authorList>
            <person name="Klaysubun C."/>
            <person name="Duangmal K."/>
            <person name="Lipun K."/>
        </authorList>
    </citation>
    <scope>NUCLEOTIDE SEQUENCE [LARGE SCALE GENOMIC DNA]</scope>
    <source>
        <strain evidence="1 2">DSM 45300</strain>
    </source>
</reference>
<evidence type="ECO:0000313" key="1">
    <source>
        <dbReference type="EMBL" id="NMH95404.1"/>
    </source>
</evidence>
<accession>A0A848DT75</accession>
<dbReference type="AlphaFoldDB" id="A0A848DT75"/>
<comment type="caution">
    <text evidence="1">The sequence shown here is derived from an EMBL/GenBank/DDBJ whole genome shotgun (WGS) entry which is preliminary data.</text>
</comment>
<gene>
    <name evidence="1" type="ORF">HF519_28415</name>
</gene>
<dbReference type="SUPFAM" id="SSF143212">
    <property type="entry name" value="Rv2632c-like"/>
    <property type="match status" value="1"/>
</dbReference>
<dbReference type="InterPro" id="IPR038070">
    <property type="entry name" value="Rv2632c-like_sf"/>
</dbReference>
<dbReference type="Pfam" id="PF08962">
    <property type="entry name" value="Rv2632c-like"/>
    <property type="match status" value="1"/>
</dbReference>
<organism evidence="1 2">
    <name type="scientific">Pseudonocardia bannensis</name>
    <dbReference type="NCBI Taxonomy" id="630973"/>
    <lineage>
        <taxon>Bacteria</taxon>
        <taxon>Bacillati</taxon>
        <taxon>Actinomycetota</taxon>
        <taxon>Actinomycetes</taxon>
        <taxon>Pseudonocardiales</taxon>
        <taxon>Pseudonocardiaceae</taxon>
        <taxon>Pseudonocardia</taxon>
    </lineage>
</organism>
<dbReference type="EMBL" id="JAAXKZ010000185">
    <property type="protein sequence ID" value="NMH95404.1"/>
    <property type="molecule type" value="Genomic_DNA"/>
</dbReference>
<protein>
    <submittedName>
        <fullName evidence="1">DUF1876 domain-containing protein</fullName>
    </submittedName>
</protein>
<dbReference type="RefSeq" id="WP_169416061.1">
    <property type="nucleotide sequence ID" value="NZ_JAAXKZ010000185.1"/>
</dbReference>
<sequence>MRDAKRWTVIVDIDEHDGRTRSVARLHTRENDRMVGVGTARLSPDDQDVPEIGDELATARALAELSHRLLNAAADDIEHVTMKPAHLHL</sequence>
<name>A0A848DT75_9PSEU</name>
<proteinExistence type="predicted"/>
<dbReference type="Proteomes" id="UP000586918">
    <property type="component" value="Unassembled WGS sequence"/>
</dbReference>
<keyword evidence="2" id="KW-1185">Reference proteome</keyword>
<evidence type="ECO:0000313" key="2">
    <source>
        <dbReference type="Proteomes" id="UP000586918"/>
    </source>
</evidence>
<dbReference type="Gene3D" id="3.30.160.240">
    <property type="entry name" value="Rv1738"/>
    <property type="match status" value="1"/>
</dbReference>